<dbReference type="InterPro" id="IPR025875">
    <property type="entry name" value="Leu-rich_rpt_4"/>
</dbReference>
<protein>
    <recommendedName>
        <fullName evidence="5">Leucine-rich repeat-containing protein 58</fullName>
    </recommendedName>
</protein>
<evidence type="ECO:0000256" key="1">
    <source>
        <dbReference type="ARBA" id="ARBA00022614"/>
    </source>
</evidence>
<dbReference type="OrthoDB" id="1053178at2759"/>
<evidence type="ECO:0000313" key="4">
    <source>
        <dbReference type="Proteomes" id="UP000749559"/>
    </source>
</evidence>
<dbReference type="InterPro" id="IPR032675">
    <property type="entry name" value="LRR_dom_sf"/>
</dbReference>
<dbReference type="InterPro" id="IPR050715">
    <property type="entry name" value="LRR-SigEffector_domain"/>
</dbReference>
<evidence type="ECO:0008006" key="5">
    <source>
        <dbReference type="Google" id="ProtNLM"/>
    </source>
</evidence>
<dbReference type="SUPFAM" id="SSF52058">
    <property type="entry name" value="L domain-like"/>
    <property type="match status" value="1"/>
</dbReference>
<keyword evidence="1" id="KW-0433">Leucine-rich repeat</keyword>
<dbReference type="Pfam" id="PF12799">
    <property type="entry name" value="LRR_4"/>
    <property type="match status" value="1"/>
</dbReference>
<name>A0A8S4PVJ4_OWEFU</name>
<keyword evidence="4" id="KW-1185">Reference proteome</keyword>
<dbReference type="PROSITE" id="PS51450">
    <property type="entry name" value="LRR"/>
    <property type="match status" value="1"/>
</dbReference>
<evidence type="ECO:0000256" key="2">
    <source>
        <dbReference type="ARBA" id="ARBA00022737"/>
    </source>
</evidence>
<dbReference type="AlphaFoldDB" id="A0A8S4PVJ4"/>
<evidence type="ECO:0000313" key="3">
    <source>
        <dbReference type="EMBL" id="CAH1798045.1"/>
    </source>
</evidence>
<dbReference type="InterPro" id="IPR003591">
    <property type="entry name" value="Leu-rich_rpt_typical-subtyp"/>
</dbReference>
<keyword evidence="2" id="KW-0677">Repeat</keyword>
<gene>
    <name evidence="3" type="ORF">OFUS_LOCUS22237</name>
</gene>
<dbReference type="EMBL" id="CAIIXF020000010">
    <property type="protein sequence ID" value="CAH1798045.1"/>
    <property type="molecule type" value="Genomic_DNA"/>
</dbReference>
<dbReference type="Proteomes" id="UP000749559">
    <property type="component" value="Unassembled WGS sequence"/>
</dbReference>
<reference evidence="3" key="1">
    <citation type="submission" date="2022-03" db="EMBL/GenBank/DDBJ databases">
        <authorList>
            <person name="Martin C."/>
        </authorList>
    </citation>
    <scope>NUCLEOTIDE SEQUENCE</scope>
</reference>
<comment type="caution">
    <text evidence="3">The sequence shown here is derived from an EMBL/GenBank/DDBJ whole genome shotgun (WGS) entry which is preliminary data.</text>
</comment>
<proteinExistence type="predicted"/>
<dbReference type="SMART" id="SM00369">
    <property type="entry name" value="LRR_TYP"/>
    <property type="match status" value="7"/>
</dbReference>
<sequence>MAEFWGNSQDLSYSELDSFPEFLLEGDQAHQLQSLQLDHNQITVLPRVISAFANLITLDVSNNGMTYLSPELVRLQHLRTFIGKNNYFENESIPKDFGLLRSLEVVNISGNQVTEFPMQFTELHHLKCLYLGSNNIRHVPNEIRNLIRLEILYMGGNKIKEIPAGIGNLVNLQSLVLCDNRLHTIPPSLGQLTNLKSLSLHHNDISLLPLEIVKLDLIELSLRNNPLVNKFIKDLVFQPPSLLELAGRSVKLNKVPYSQEDLPPTLLEYLDMAKSCINPKCKGVYFTSKVEHVKFVDFCGKFRIPLLQYLCSPSCSTSSPHVYWSSESDTEDESVPVNRMKKVLLG</sequence>
<dbReference type="Gene3D" id="3.80.10.10">
    <property type="entry name" value="Ribonuclease Inhibitor"/>
    <property type="match status" value="3"/>
</dbReference>
<organism evidence="3 4">
    <name type="scientific">Owenia fusiformis</name>
    <name type="common">Polychaete worm</name>
    <dbReference type="NCBI Taxonomy" id="6347"/>
    <lineage>
        <taxon>Eukaryota</taxon>
        <taxon>Metazoa</taxon>
        <taxon>Spiralia</taxon>
        <taxon>Lophotrochozoa</taxon>
        <taxon>Annelida</taxon>
        <taxon>Polychaeta</taxon>
        <taxon>Sedentaria</taxon>
        <taxon>Canalipalpata</taxon>
        <taxon>Sabellida</taxon>
        <taxon>Oweniida</taxon>
        <taxon>Oweniidae</taxon>
        <taxon>Owenia</taxon>
    </lineage>
</organism>
<dbReference type="PANTHER" id="PTHR45752">
    <property type="entry name" value="LEUCINE-RICH REPEAT-CONTAINING"/>
    <property type="match status" value="1"/>
</dbReference>
<dbReference type="InterPro" id="IPR001611">
    <property type="entry name" value="Leu-rich_rpt"/>
</dbReference>
<dbReference type="Pfam" id="PF13855">
    <property type="entry name" value="LRR_8"/>
    <property type="match status" value="1"/>
</dbReference>
<accession>A0A8S4PVJ4</accession>
<dbReference type="PANTHER" id="PTHR45752:SF196">
    <property type="entry name" value="GH17740P"/>
    <property type="match status" value="1"/>
</dbReference>